<dbReference type="Proteomes" id="UP000293995">
    <property type="component" value="Chromosome"/>
</dbReference>
<dbReference type="SUPFAM" id="SSF54593">
    <property type="entry name" value="Glyoxalase/Bleomycin resistance protein/Dihydroxybiphenyl dioxygenase"/>
    <property type="match status" value="1"/>
</dbReference>
<evidence type="ECO:0000313" key="3">
    <source>
        <dbReference type="Proteomes" id="UP000293995"/>
    </source>
</evidence>
<dbReference type="PROSITE" id="PS51819">
    <property type="entry name" value="VOC"/>
    <property type="match status" value="1"/>
</dbReference>
<organism evidence="2 3">
    <name type="scientific">Microbacterium protaetiae</name>
    <dbReference type="NCBI Taxonomy" id="2509458"/>
    <lineage>
        <taxon>Bacteria</taxon>
        <taxon>Bacillati</taxon>
        <taxon>Actinomycetota</taxon>
        <taxon>Actinomycetes</taxon>
        <taxon>Micrococcales</taxon>
        <taxon>Microbacteriaceae</taxon>
        <taxon>Microbacterium</taxon>
    </lineage>
</organism>
<evidence type="ECO:0000259" key="1">
    <source>
        <dbReference type="PROSITE" id="PS51819"/>
    </source>
</evidence>
<gene>
    <name evidence="2" type="ORF">ET475_00760</name>
</gene>
<feature type="domain" description="VOC" evidence="1">
    <location>
        <begin position="3"/>
        <end position="142"/>
    </location>
</feature>
<dbReference type="InterPro" id="IPR041581">
    <property type="entry name" value="Glyoxalase_6"/>
</dbReference>
<dbReference type="PANTHER" id="PTHR35908:SF1">
    <property type="entry name" value="CONSERVED PROTEIN"/>
    <property type="match status" value="1"/>
</dbReference>
<dbReference type="Gene3D" id="3.10.180.10">
    <property type="entry name" value="2,3-Dihydroxybiphenyl 1,2-Dioxygenase, domain 1"/>
    <property type="match status" value="1"/>
</dbReference>
<name>A0A4P6EF17_9MICO</name>
<dbReference type="EMBL" id="CP035494">
    <property type="protein sequence ID" value="QAY58677.1"/>
    <property type="molecule type" value="Genomic_DNA"/>
</dbReference>
<dbReference type="Pfam" id="PF18029">
    <property type="entry name" value="Glyoxalase_6"/>
    <property type="match status" value="1"/>
</dbReference>
<dbReference type="AlphaFoldDB" id="A0A4P6EF17"/>
<sequence length="142" mass="15951">MLTLGNIVFYADDPQRLSHFWADVFGYPHMGFDGPLRDQLLAAGLSDADLATRGLAEDPAGHGPRLFFHHADGTKAGRNRLHLDITIARDGEGTHEERLDAEKDRLVALGASVVRLVDQQWGPWPEHYYQMRDPEGNEFCLQ</sequence>
<evidence type="ECO:0000313" key="2">
    <source>
        <dbReference type="EMBL" id="QAY58677.1"/>
    </source>
</evidence>
<keyword evidence="3" id="KW-1185">Reference proteome</keyword>
<proteinExistence type="predicted"/>
<dbReference type="RefSeq" id="WP_129385108.1">
    <property type="nucleotide sequence ID" value="NZ_CP035494.1"/>
</dbReference>
<dbReference type="InterPro" id="IPR029068">
    <property type="entry name" value="Glyas_Bleomycin-R_OHBP_Dase"/>
</dbReference>
<reference evidence="2 3" key="1">
    <citation type="submission" date="2019-01" db="EMBL/GenBank/DDBJ databases">
        <title>Genome sequencing of strain DFW100M-13.</title>
        <authorList>
            <person name="Heo J."/>
            <person name="Kim S.-J."/>
            <person name="Kim J.-S."/>
            <person name="Hong S.-B."/>
            <person name="Kwon S.-W."/>
        </authorList>
    </citation>
    <scope>NUCLEOTIDE SEQUENCE [LARGE SCALE GENOMIC DNA]</scope>
    <source>
        <strain evidence="2 3">DFW100M-13</strain>
    </source>
</reference>
<accession>A0A4P6EF17</accession>
<dbReference type="KEGG" id="mprt:ET475_00760"/>
<protein>
    <submittedName>
        <fullName evidence="2">VOC family protein</fullName>
    </submittedName>
</protein>
<dbReference type="InterPro" id="IPR037523">
    <property type="entry name" value="VOC_core"/>
</dbReference>
<dbReference type="OrthoDB" id="5524593at2"/>
<dbReference type="PANTHER" id="PTHR35908">
    <property type="entry name" value="HYPOTHETICAL FUSION PROTEIN"/>
    <property type="match status" value="1"/>
</dbReference>